<comment type="similarity">
    <text evidence="1">Belongs to the N-acylglucosamine 2-epimerase family.</text>
</comment>
<gene>
    <name evidence="3" type="ORF">FNU76_14085</name>
</gene>
<dbReference type="InterPro" id="IPR034116">
    <property type="entry name" value="AGE_dom"/>
</dbReference>
<evidence type="ECO:0000256" key="2">
    <source>
        <dbReference type="ARBA" id="ARBA00023235"/>
    </source>
</evidence>
<dbReference type="Pfam" id="PF07221">
    <property type="entry name" value="GlcNAc_2-epim"/>
    <property type="match status" value="1"/>
</dbReference>
<evidence type="ECO:0000313" key="3">
    <source>
        <dbReference type="EMBL" id="QDQ27395.1"/>
    </source>
</evidence>
<dbReference type="InterPro" id="IPR012341">
    <property type="entry name" value="6hp_glycosidase-like_sf"/>
</dbReference>
<dbReference type="EMBL" id="CP041730">
    <property type="protein sequence ID" value="QDQ27395.1"/>
    <property type="molecule type" value="Genomic_DNA"/>
</dbReference>
<dbReference type="Proteomes" id="UP000317550">
    <property type="component" value="Chromosome"/>
</dbReference>
<keyword evidence="2 3" id="KW-0413">Isomerase</keyword>
<keyword evidence="4" id="KW-1185">Reference proteome</keyword>
<dbReference type="GO" id="GO:0005975">
    <property type="term" value="P:carbohydrate metabolic process"/>
    <property type="evidence" value="ECO:0007669"/>
    <property type="project" value="InterPro"/>
</dbReference>
<name>A0A516SGW9_9NEIS</name>
<proteinExistence type="inferred from homology"/>
<dbReference type="OrthoDB" id="9806359at2"/>
<evidence type="ECO:0000256" key="1">
    <source>
        <dbReference type="ARBA" id="ARBA00008558"/>
    </source>
</evidence>
<organism evidence="3 4">
    <name type="scientific">Chitinimonas arctica</name>
    <dbReference type="NCBI Taxonomy" id="2594795"/>
    <lineage>
        <taxon>Bacteria</taxon>
        <taxon>Pseudomonadati</taxon>
        <taxon>Pseudomonadota</taxon>
        <taxon>Betaproteobacteria</taxon>
        <taxon>Neisseriales</taxon>
        <taxon>Chitinibacteraceae</taxon>
        <taxon>Chitinimonas</taxon>
    </lineage>
</organism>
<dbReference type="PANTHER" id="PTHR15108">
    <property type="entry name" value="N-ACYLGLUCOSAMINE-2-EPIMERASE"/>
    <property type="match status" value="1"/>
</dbReference>
<dbReference type="SUPFAM" id="SSF48208">
    <property type="entry name" value="Six-hairpin glycosidases"/>
    <property type="match status" value="1"/>
</dbReference>
<sequence>MNLPDFRSPGFLLDHIRHTLGFYQPRARDDSGGFHHFFKDDGTVYDRHTRHLVSSTRFVFNHAMAYRRFGEPDDLAALKHGLRFLREVHRDPHSGGYAWLLDWRDGGKTVLDDTNHCYGLAFVLLAYAHALLAGVAEADDWLRETYDLMEKRFWQTGHGLYADEAGPDWQLRPYRGQNANMHACEALLAAFEASGDKRYLDRAELLAQHICQRQAALADGMIWEHYHADWTVDWTYNRHDSRNIFRPWGFQPGHLSEWAKLLLILERHRPAPWLLPRAEALFIAAMEHAWDAVNGGLAYGFAPDRSICDADKYFWVQAESLAAAALLGTRTGNAEYWHWYDKLWAYAWQHFVDHEHGAWYRILAPDNRKLTDEKSPAGKTDYHTMGACYEVLGVVETC</sequence>
<dbReference type="InterPro" id="IPR010819">
    <property type="entry name" value="AGE/CE"/>
</dbReference>
<protein>
    <submittedName>
        <fullName evidence="3">AGE family epimerase/isomerase</fullName>
    </submittedName>
</protein>
<dbReference type="Gene3D" id="1.50.10.10">
    <property type="match status" value="1"/>
</dbReference>
<dbReference type="AlphaFoldDB" id="A0A516SGW9"/>
<dbReference type="FunFam" id="1.50.10.10:FF:000057">
    <property type="entry name" value="N-acylglucosamine 2-epimerase"/>
    <property type="match status" value="1"/>
</dbReference>
<evidence type="ECO:0000313" key="4">
    <source>
        <dbReference type="Proteomes" id="UP000317550"/>
    </source>
</evidence>
<dbReference type="InterPro" id="IPR008928">
    <property type="entry name" value="6-hairpin_glycosidase_sf"/>
</dbReference>
<reference evidence="4" key="1">
    <citation type="submission" date="2019-07" db="EMBL/GenBank/DDBJ databases">
        <title>Chitinimonas sp. nov., isolated from Ny-Alesund, arctica soil.</title>
        <authorList>
            <person name="Xu Q."/>
            <person name="Peng F."/>
        </authorList>
    </citation>
    <scope>NUCLEOTIDE SEQUENCE [LARGE SCALE GENOMIC DNA]</scope>
    <source>
        <strain evidence="4">R3-44</strain>
    </source>
</reference>
<dbReference type="KEGG" id="cari:FNU76_14085"/>
<dbReference type="CDD" id="cd00249">
    <property type="entry name" value="AGE"/>
    <property type="match status" value="1"/>
</dbReference>
<dbReference type="RefSeq" id="WP_144278788.1">
    <property type="nucleotide sequence ID" value="NZ_CP041730.1"/>
</dbReference>
<dbReference type="GO" id="GO:0016853">
    <property type="term" value="F:isomerase activity"/>
    <property type="evidence" value="ECO:0007669"/>
    <property type="project" value="UniProtKB-KW"/>
</dbReference>
<accession>A0A516SGW9</accession>